<name>A0A127JUG4_9BURK</name>
<proteinExistence type="inferred from homology"/>
<evidence type="ECO:0000256" key="5">
    <source>
        <dbReference type="ARBA" id="ARBA00022989"/>
    </source>
</evidence>
<keyword evidence="4 7" id="KW-0812">Transmembrane</keyword>
<dbReference type="PROSITE" id="PS50928">
    <property type="entry name" value="ABC_TM1"/>
    <property type="match status" value="2"/>
</dbReference>
<dbReference type="OrthoDB" id="9790211at2"/>
<evidence type="ECO:0000256" key="2">
    <source>
        <dbReference type="ARBA" id="ARBA00022448"/>
    </source>
</evidence>
<reference evidence="9 10" key="1">
    <citation type="journal article" date="2014" name="Int. J. Syst. Evol. Microbiol.">
        <title>Ramlibacter solisilvae sp. nov., isolated from forest soil, and emended description of the genus Ramlibacter.</title>
        <authorList>
            <person name="Lee H.J."/>
            <person name="Lee S.H."/>
            <person name="Lee S.S."/>
            <person name="Lee J.S."/>
            <person name="Kim Y."/>
            <person name="Kim S.C."/>
            <person name="Jeon C.O."/>
        </authorList>
    </citation>
    <scope>NUCLEOTIDE SEQUENCE [LARGE SCALE GENOMIC DNA]</scope>
    <source>
        <strain evidence="9 10">5-10</strain>
    </source>
</reference>
<dbReference type="EMBL" id="CP010951">
    <property type="protein sequence ID" value="AMO23533.1"/>
    <property type="molecule type" value="Genomic_DNA"/>
</dbReference>
<dbReference type="InterPro" id="IPR035906">
    <property type="entry name" value="MetI-like_sf"/>
</dbReference>
<dbReference type="Gene3D" id="1.10.3720.10">
    <property type="entry name" value="MetI-like"/>
    <property type="match status" value="2"/>
</dbReference>
<dbReference type="InterPro" id="IPR000515">
    <property type="entry name" value="MetI-like"/>
</dbReference>
<evidence type="ECO:0000256" key="1">
    <source>
        <dbReference type="ARBA" id="ARBA00004651"/>
    </source>
</evidence>
<feature type="transmembrane region" description="Helical" evidence="7">
    <location>
        <begin position="516"/>
        <end position="535"/>
    </location>
</feature>
<comment type="similarity">
    <text evidence="7">Belongs to the binding-protein-dependent transport system permease family.</text>
</comment>
<feature type="transmembrane region" description="Helical" evidence="7">
    <location>
        <begin position="238"/>
        <end position="257"/>
    </location>
</feature>
<dbReference type="FunFam" id="1.10.3720.10:FF:000088">
    <property type="entry name" value="Iron(III) ABC transporter, permease protein"/>
    <property type="match status" value="1"/>
</dbReference>
<organism evidence="9 10">
    <name type="scientific">Ramlibacter tataouinensis</name>
    <dbReference type="NCBI Taxonomy" id="94132"/>
    <lineage>
        <taxon>Bacteria</taxon>
        <taxon>Pseudomonadati</taxon>
        <taxon>Pseudomonadota</taxon>
        <taxon>Betaproteobacteria</taxon>
        <taxon>Burkholderiales</taxon>
        <taxon>Comamonadaceae</taxon>
        <taxon>Ramlibacter</taxon>
    </lineage>
</organism>
<keyword evidence="3" id="KW-1003">Cell membrane</keyword>
<evidence type="ECO:0000256" key="6">
    <source>
        <dbReference type="ARBA" id="ARBA00023136"/>
    </source>
</evidence>
<keyword evidence="6 7" id="KW-0472">Membrane</keyword>
<feature type="domain" description="ABC transmembrane type-1" evidence="8">
    <location>
        <begin position="328"/>
        <end position="534"/>
    </location>
</feature>
<feature type="transmembrane region" description="Helical" evidence="7">
    <location>
        <begin position="53"/>
        <end position="75"/>
    </location>
</feature>
<feature type="transmembrane region" description="Helical" evidence="7">
    <location>
        <begin position="196"/>
        <end position="218"/>
    </location>
</feature>
<keyword evidence="10" id="KW-1185">Reference proteome</keyword>
<feature type="domain" description="ABC transmembrane type-1" evidence="8">
    <location>
        <begin position="52"/>
        <end position="255"/>
    </location>
</feature>
<dbReference type="RefSeq" id="WP_061499954.1">
    <property type="nucleotide sequence ID" value="NZ_CP010951.1"/>
</dbReference>
<dbReference type="Proteomes" id="UP000070433">
    <property type="component" value="Chromosome"/>
</dbReference>
<keyword evidence="2 7" id="KW-0813">Transport</keyword>
<sequence length="540" mass="58086">MVRRRFPPLAVSAFVVALLVAGPVAGVLGHLFTTGTADVLGHLLRTVLAESVWTTALLGLQVTVGAVLVGTGAAWLVTQYEFPGRRWLTWALMLPLAMPAYVAAYAYTDWLQFSGPVQSALRRLTGWGPRDYWFPDIRSLYGAGLLFIAVLYPYVYALARPAFIERSPNLVDAARTLGCSPRAVFWRVALPLARPAMIAGGMLALMETLADYGAVAYFGLPTFTQSLYNAWFNLGDRAAAAQLAAGLLLTVALVVWVERRARGARRFATTAAQPARERVALRGWPAWRATLLCLLPFAAGFALPAALLMRLHLALEGGPRWDAFGHWVAHSVTAGSITAIAAVALALLVAYAGRLYPRRWVRGANMLVGLGYALPGSVIAVGILVPLAWMDNTVDAWMRAHLQVSTGLLLTGSLAALVYAYLVRFLAVSYHGIDAALTRITPAMDQSARSLGATPGETLVRVHVPLLSRSALAAAVLVFVDTVKELPATLVLRPFNFDTLAVVAHNFARDERLAEAALPALAIVLIGLLPALLLARTTDR</sequence>
<dbReference type="GO" id="GO:0005886">
    <property type="term" value="C:plasma membrane"/>
    <property type="evidence" value="ECO:0007669"/>
    <property type="project" value="UniProtKB-SubCell"/>
</dbReference>
<evidence type="ECO:0000313" key="10">
    <source>
        <dbReference type="Proteomes" id="UP000070433"/>
    </source>
</evidence>
<feature type="transmembrane region" description="Helical" evidence="7">
    <location>
        <begin position="364"/>
        <end position="389"/>
    </location>
</feature>
<evidence type="ECO:0000256" key="3">
    <source>
        <dbReference type="ARBA" id="ARBA00022475"/>
    </source>
</evidence>
<feature type="transmembrane region" description="Helical" evidence="7">
    <location>
        <begin position="87"/>
        <end position="107"/>
    </location>
</feature>
<dbReference type="PATRIC" id="fig|94132.3.peg.2494"/>
<evidence type="ECO:0000256" key="7">
    <source>
        <dbReference type="RuleBase" id="RU363032"/>
    </source>
</evidence>
<feature type="transmembrane region" description="Helical" evidence="7">
    <location>
        <begin position="327"/>
        <end position="352"/>
    </location>
</feature>
<accession>A0A127JUG4</accession>
<dbReference type="PANTHER" id="PTHR30183">
    <property type="entry name" value="MOLYBDENUM TRANSPORT SYSTEM PERMEASE PROTEIN MODB"/>
    <property type="match status" value="1"/>
</dbReference>
<keyword evidence="5 7" id="KW-1133">Transmembrane helix</keyword>
<dbReference type="PANTHER" id="PTHR30183:SF2">
    <property type="entry name" value="IRON UTILIZATION PROTEIN"/>
    <property type="match status" value="1"/>
</dbReference>
<evidence type="ECO:0000259" key="8">
    <source>
        <dbReference type="PROSITE" id="PS50928"/>
    </source>
</evidence>
<dbReference type="CDD" id="cd06261">
    <property type="entry name" value="TM_PBP2"/>
    <property type="match status" value="1"/>
</dbReference>
<feature type="transmembrane region" description="Helical" evidence="7">
    <location>
        <begin position="401"/>
        <end position="422"/>
    </location>
</feature>
<dbReference type="GO" id="GO:0055085">
    <property type="term" value="P:transmembrane transport"/>
    <property type="evidence" value="ECO:0007669"/>
    <property type="project" value="InterPro"/>
</dbReference>
<feature type="transmembrane region" description="Helical" evidence="7">
    <location>
        <begin position="286"/>
        <end position="307"/>
    </location>
</feature>
<comment type="subcellular location">
    <subcellularLocation>
        <location evidence="1 7">Cell membrane</location>
        <topology evidence="1 7">Multi-pass membrane protein</topology>
    </subcellularLocation>
</comment>
<feature type="transmembrane region" description="Helical" evidence="7">
    <location>
        <begin position="140"/>
        <end position="159"/>
    </location>
</feature>
<dbReference type="AlphaFoldDB" id="A0A127JUG4"/>
<evidence type="ECO:0000256" key="4">
    <source>
        <dbReference type="ARBA" id="ARBA00022692"/>
    </source>
</evidence>
<evidence type="ECO:0000313" key="9">
    <source>
        <dbReference type="EMBL" id="AMO23533.1"/>
    </source>
</evidence>
<gene>
    <name evidence="9" type="ORF">UC35_12295</name>
</gene>
<dbReference type="SUPFAM" id="SSF161098">
    <property type="entry name" value="MetI-like"/>
    <property type="match status" value="2"/>
</dbReference>
<dbReference type="Pfam" id="PF00528">
    <property type="entry name" value="BPD_transp_1"/>
    <property type="match status" value="1"/>
</dbReference>
<protein>
    <submittedName>
        <fullName evidence="9">Iron ABC transporter permease</fullName>
    </submittedName>
</protein>